<dbReference type="RefSeq" id="WP_007517278.1">
    <property type="nucleotide sequence ID" value="NZ_CP118046.1"/>
</dbReference>
<dbReference type="GO" id="GO:0008757">
    <property type="term" value="F:S-adenosylmethionine-dependent methyltransferase activity"/>
    <property type="evidence" value="ECO:0007669"/>
    <property type="project" value="InterPro"/>
</dbReference>
<dbReference type="InterPro" id="IPR001650">
    <property type="entry name" value="Helicase_C-like"/>
</dbReference>
<dbReference type="GO" id="GO:0009432">
    <property type="term" value="P:SOS response"/>
    <property type="evidence" value="ECO:0007669"/>
    <property type="project" value="UniProtKB-KW"/>
</dbReference>
<sequence>MNQEHLLQMLRATIPRDNNLLETFLHYQSEHFDEPWENLLLNFMTQKDRQQTPIQVVTFETEVAAFVQASTSDEVSDLVTYTQTFGQAGLKKLTQLTDEEKSLVIEVALFNLATRFHLLDQEGTYQSISVSSLLNNGRGANLVNVYRVANNLSDRISRDIEQFLLTYEPEMAASQAEVFEENEVMVSDAVIVQDAIEPETFQEMTFHEDGPLLMARLDEDLSQLDLRTGQTKHLPAYEKLSLSQKYEILSHFDQVRNDRPKYPNFRRGDFDVEMEMTPVYDGDTLLTYLEADGSAYELQRPLTSLEESVLDEMGQTILAENRNQLNDLGIDLSQVEPRQLGVLLDATGRFRLKDKDLLLLGEYAHASVTQLALATELLQMGLTHDKARYFLTSQLDLEALRPMVFAFLQDTLTLDEAITFEKQKLKEPDLSFREWQETIAQPKEETNVSQVTPENSLVQDLLEQYPIGSMVSYKGQAFQVLGIEDANLNGLIRIELQNGYTELIEQNPVLYLRTLEEITQALHIPSEEMKEVEDPDIVSSKAAEEREVSYQVLEKEEPDSAISVSENQDTVEESSTELDLFSFMEEDDTKELVSKDMISEPSPIREDIIEEVGSENLETVNVSESTESEVIPAVDFHFPEDLTDFYPKSARDKVETNVAAIRLVKTLEREHRQATSREQVLLAKYVGWGGLANDFFDEYNPKYAKEREELKALVTEKEYSDMKQSSLTAYYTDPAIIRQMWEKLEQDGFTGGKILDPSMGTGNFFAAMPAHLRETSELYGVELDSMTGAIAKALHPNVHIEVKGFETVPFNDNSFDLVISNVPFANSRIADTRYDKPYMIHDYFVKKSLDLVHDGGQVAIISSTGTMDKRTENILQDIRETTDFLGGIRLPDSAFKAIAGTTVTTDLLFFQKHLDKGYQADDLAFSGSIRYDKDDRIWLNPYFDGEYNAQVLGTYEVRNFNGGTLSVKSDSDNLIARVQSALKQVKAPRVVESSEIIIHPDVMARQIIDSSIPPEIRESLEQYSFGYKDSTIYYRDNKGIRVGTKTEDISYYVDEEGTFQAWDTKHSQKQIDRFNALEVTDSTALDVYVTEEPTKRGQFKGYYKKTVFYEAPLSEKEVARIKGMVDIRNAYQEVITIQRYYDYDKEEFTRLLGKLNQSYDGFVKRYGYLNSSVNRNLFDSDDKYSLLASLEDEGLDPSGKTVIYTKSLAFEKALVRPEKEVTEVSTALDALNSSLADGRGVDLDYMMSIYSNVTKEDLIEELNDQIIPDPERYLQEGEVAYVSRQEFLSGDILTKLEVIDILIKQDNHDFNWTYYQDLLEGVRPQRVTLADIDYRIGSRWIPLTVYGKFAYETFMGRTYDLMDQELETVLDVSPIDGTLSYQSKFAFMYSTAADRSLGVPVSRYDSGRKIFENLLNSNQPTITKQMEEGGKKKNVTDVEKTTVLRAKETEIQDLFQDFVSRYPDVQQLIEETYNNLYNRTVSKVYDGSRLEIDGLAQNISLRPHQKNAIQRIVEEKRTLLAHEVGSGKTLTMLGAGFKLKELGMVHKPLYVVPSSLTAQFGQEIMKFFPTKKVYVTTKKDFAKAKRKQFVSRIITGDYDAIVIGDSQFEKIPMSQEKQLTYIQDKLDQLRDIKQGSDNNYTVKEAERSIKGLETQLEELQKLERDTFIEFENLGIDFLFVDEAHHFKNIRPITGLGNVAGITHTTSKKNVDMEMKVRQVQAEHGDRNIVFATGTPVSNSISELYTMMSYIQPDVLERYQVSNFDSWVGAFGNIENSMELAPTGDKYQPKKRFKKFVNLPELMRIYKETADIQTSDMLDLPVPEAKVIAVESELTEAQKYYLEELVDRSDAIKSGSVDPSEDNMLKITGEARKLAIDMRLIDPAYTLSDNQKILQVVDNVERIYREGEVDKATQMIFSDIGTPKSKEEGFDVYNELKDLLVDRGIPREEIAFVHDANTDEKKNSLSRKVNSGEVRILMASTEKGGTGLNVQARMKAVHHLDVPWRPSDITQRNGRLIRQGNQHQEVDIYHYITKGSFDNYLWQTQENKLKYITQIMTSKDPVRSAEDIDEQTMTASDFKALATGNPYLKLKMELENELTVLENQKRAFHRSKDEYRYTITYCEKHLPALEKRLSQYDRDIAQSLATKHLDFAMTFDNQLIDNRAEAGDYLRKLITYNRSETKKVRTLASFRGFELKMATRGLSDPLPETVSLTIIGDNQYSVALDLKSDVGTIQRINNAIDHILDDQEKTEEMANNLKDKLAVAKVEVEKSFPKEKDYQLVKAKYHVLAPLVEKEAEIEEIDSALATFNQEISSHTKKEEILLEL</sequence>
<feature type="domain" description="Helicase C-terminal" evidence="3">
    <location>
        <begin position="1898"/>
        <end position="2075"/>
    </location>
</feature>
<dbReference type="InterPro" id="IPR027417">
    <property type="entry name" value="P-loop_NTPase"/>
</dbReference>
<evidence type="ECO:0000256" key="2">
    <source>
        <dbReference type="SAM" id="Coils"/>
    </source>
</evidence>
<evidence type="ECO:0000313" key="7">
    <source>
        <dbReference type="Proteomes" id="UP001526076"/>
    </source>
</evidence>
<gene>
    <name evidence="5" type="ORF">DWX18_00700</name>
    <name evidence="4" type="ORF">OJ597_07325</name>
</gene>
<keyword evidence="7" id="KW-1185">Reference proteome</keyword>
<dbReference type="Pfam" id="PF08241">
    <property type="entry name" value="Methyltransf_11"/>
    <property type="match status" value="1"/>
</dbReference>
<dbReference type="EMBL" id="JAPAHU010000011">
    <property type="protein sequence ID" value="MCW1042251.1"/>
    <property type="molecule type" value="Genomic_DNA"/>
</dbReference>
<dbReference type="Gene3D" id="3.40.50.300">
    <property type="entry name" value="P-loop containing nucleotide triphosphate hydrolases"/>
    <property type="match status" value="2"/>
</dbReference>
<keyword evidence="1" id="KW-0227">DNA damage</keyword>
<organism evidence="5 6">
    <name type="scientific">Streptococcus anginosus</name>
    <dbReference type="NCBI Taxonomy" id="1328"/>
    <lineage>
        <taxon>Bacteria</taxon>
        <taxon>Bacillati</taxon>
        <taxon>Bacillota</taxon>
        <taxon>Bacilli</taxon>
        <taxon>Lactobacillales</taxon>
        <taxon>Streptococcaceae</taxon>
        <taxon>Streptococcus</taxon>
        <taxon>Streptococcus anginosus group</taxon>
    </lineage>
</organism>
<dbReference type="PROSITE" id="PS51194">
    <property type="entry name" value="HELICASE_CTER"/>
    <property type="match status" value="1"/>
</dbReference>
<keyword evidence="2" id="KW-0175">Coiled coil</keyword>
<dbReference type="Pfam" id="PF00271">
    <property type="entry name" value="Helicase_C"/>
    <property type="match status" value="1"/>
</dbReference>
<reference evidence="5 6" key="1">
    <citation type="submission" date="2018-08" db="EMBL/GenBank/DDBJ databases">
        <title>A genome reference for cultivated species of the human gut microbiota.</title>
        <authorList>
            <person name="Zou Y."/>
            <person name="Xue W."/>
            <person name="Luo G."/>
        </authorList>
    </citation>
    <scope>NUCLEOTIDE SEQUENCE [LARGE SCALE GENOMIC DNA]</scope>
    <source>
        <strain evidence="5 6">AF18-38</strain>
    </source>
</reference>
<dbReference type="GO" id="GO:0032259">
    <property type="term" value="P:methylation"/>
    <property type="evidence" value="ECO:0007669"/>
    <property type="project" value="UniProtKB-KW"/>
</dbReference>
<evidence type="ECO:0000313" key="6">
    <source>
        <dbReference type="Proteomes" id="UP000284046"/>
    </source>
</evidence>
<dbReference type="Proteomes" id="UP001526076">
    <property type="component" value="Unassembled WGS sequence"/>
</dbReference>
<keyword evidence="5" id="KW-0808">Transferase</keyword>
<dbReference type="Proteomes" id="UP000284046">
    <property type="component" value="Unassembled WGS sequence"/>
</dbReference>
<proteinExistence type="predicted"/>
<keyword evidence="1" id="KW-0742">SOS response</keyword>
<protein>
    <submittedName>
        <fullName evidence="5">Methyltransferase domain-containing protein</fullName>
    </submittedName>
    <submittedName>
        <fullName evidence="4">SNF2-related protein</fullName>
    </submittedName>
</protein>
<dbReference type="EMBL" id="QRWZ01000001">
    <property type="protein sequence ID" value="RGT62663.1"/>
    <property type="molecule type" value="Genomic_DNA"/>
</dbReference>
<dbReference type="Gene3D" id="3.40.50.150">
    <property type="entry name" value="Vaccinia Virus protein VP39"/>
    <property type="match status" value="1"/>
</dbReference>
<dbReference type="InterPro" id="IPR052933">
    <property type="entry name" value="DNA_Protect_Modify"/>
</dbReference>
<dbReference type="GO" id="GO:0016787">
    <property type="term" value="F:hydrolase activity"/>
    <property type="evidence" value="ECO:0007669"/>
    <property type="project" value="InterPro"/>
</dbReference>
<dbReference type="PANTHER" id="PTHR41313">
    <property type="entry name" value="ADENINE-SPECIFIC METHYLTRANSFERASE"/>
    <property type="match status" value="1"/>
</dbReference>
<dbReference type="InterPro" id="IPR029063">
    <property type="entry name" value="SAM-dependent_MTases_sf"/>
</dbReference>
<name>A0A412PQA4_STRAP</name>
<dbReference type="SUPFAM" id="SSF53335">
    <property type="entry name" value="S-adenosyl-L-methionine-dependent methyltransferases"/>
    <property type="match status" value="1"/>
</dbReference>
<dbReference type="PANTHER" id="PTHR41313:SF1">
    <property type="entry name" value="DNA METHYLASE ADENINE-SPECIFIC DOMAIN-CONTAINING PROTEIN"/>
    <property type="match status" value="1"/>
</dbReference>
<evidence type="ECO:0000256" key="1">
    <source>
        <dbReference type="ARBA" id="ARBA00023236"/>
    </source>
</evidence>
<dbReference type="InterPro" id="IPR013216">
    <property type="entry name" value="Methyltransf_11"/>
</dbReference>
<dbReference type="CDD" id="cd02440">
    <property type="entry name" value="AdoMet_MTases"/>
    <property type="match status" value="1"/>
</dbReference>
<dbReference type="SMART" id="SM00490">
    <property type="entry name" value="HELICc"/>
    <property type="match status" value="1"/>
</dbReference>
<comment type="caution">
    <text evidence="5">The sequence shown here is derived from an EMBL/GenBank/DDBJ whole genome shotgun (WGS) entry which is preliminary data.</text>
</comment>
<evidence type="ECO:0000259" key="3">
    <source>
        <dbReference type="PROSITE" id="PS51194"/>
    </source>
</evidence>
<dbReference type="SMART" id="SM00487">
    <property type="entry name" value="DEXDc"/>
    <property type="match status" value="1"/>
</dbReference>
<reference evidence="4 7" key="2">
    <citation type="submission" date="2022-10" db="EMBL/GenBank/DDBJ databases">
        <title>Comparative genomic study of S. anginosus.</title>
        <authorList>
            <person name="Prasad A."/>
            <person name="Ene A."/>
            <person name="Jablonska S."/>
            <person name="Du J."/>
            <person name="Wolfe A.J."/>
            <person name="Putonti C."/>
        </authorList>
    </citation>
    <scope>NUCLEOTIDE SEQUENCE [LARGE SCALE GENOMIC DNA]</scope>
    <source>
        <strain evidence="4 7">UMB9231</strain>
    </source>
</reference>
<dbReference type="GO" id="GO:0003677">
    <property type="term" value="F:DNA binding"/>
    <property type="evidence" value="ECO:0007669"/>
    <property type="project" value="InterPro"/>
</dbReference>
<dbReference type="Pfam" id="PF04851">
    <property type="entry name" value="ResIII"/>
    <property type="match status" value="1"/>
</dbReference>
<dbReference type="InterPro" id="IPR006935">
    <property type="entry name" value="Helicase/UvrB_N"/>
</dbReference>
<keyword evidence="5" id="KW-0489">Methyltransferase</keyword>
<accession>A0A412PQA4</accession>
<dbReference type="InterPro" id="IPR014001">
    <property type="entry name" value="Helicase_ATP-bd"/>
</dbReference>
<feature type="coiled-coil region" evidence="2">
    <location>
        <begin position="2239"/>
        <end position="2266"/>
    </location>
</feature>
<evidence type="ECO:0000313" key="4">
    <source>
        <dbReference type="EMBL" id="MCW1042251.1"/>
    </source>
</evidence>
<evidence type="ECO:0000313" key="5">
    <source>
        <dbReference type="EMBL" id="RGT62663.1"/>
    </source>
</evidence>
<dbReference type="GO" id="GO:0005524">
    <property type="term" value="F:ATP binding"/>
    <property type="evidence" value="ECO:0007669"/>
    <property type="project" value="InterPro"/>
</dbReference>
<dbReference type="PRINTS" id="PR00507">
    <property type="entry name" value="N12N6MTFRASE"/>
</dbReference>
<dbReference type="SUPFAM" id="SSF52540">
    <property type="entry name" value="P-loop containing nucleoside triphosphate hydrolases"/>
    <property type="match status" value="2"/>
</dbReference>